<evidence type="ECO:0000256" key="5">
    <source>
        <dbReference type="ARBA" id="ARBA00023002"/>
    </source>
</evidence>
<dbReference type="PANTHER" id="PTHR13878:SF127">
    <property type="entry name" value="CYTOKININ DEHYDROGENASE 3"/>
    <property type="match status" value="1"/>
</dbReference>
<dbReference type="InterPro" id="IPR036318">
    <property type="entry name" value="FAD-bd_PCMH-like_sf"/>
</dbReference>
<gene>
    <name evidence="7" type="ORF">BT93_L4544</name>
</gene>
<dbReference type="SUPFAM" id="SSF56176">
    <property type="entry name" value="FAD-binding/transporter-associated domain-like"/>
    <property type="match status" value="1"/>
</dbReference>
<comment type="cofactor">
    <cofactor evidence="1">
        <name>FAD</name>
        <dbReference type="ChEBI" id="CHEBI:57692"/>
    </cofactor>
</comment>
<dbReference type="GO" id="GO:0019139">
    <property type="term" value="F:cytokinin dehydrogenase activity"/>
    <property type="evidence" value="ECO:0007669"/>
    <property type="project" value="InterPro"/>
</dbReference>
<dbReference type="Proteomes" id="UP000806378">
    <property type="component" value="Unassembled WGS sequence"/>
</dbReference>
<evidence type="ECO:0000256" key="1">
    <source>
        <dbReference type="ARBA" id="ARBA00001974"/>
    </source>
</evidence>
<organism evidence="7 8">
    <name type="scientific">Corymbia citriodora subsp. variegata</name>
    <dbReference type="NCBI Taxonomy" id="360336"/>
    <lineage>
        <taxon>Eukaryota</taxon>
        <taxon>Viridiplantae</taxon>
        <taxon>Streptophyta</taxon>
        <taxon>Embryophyta</taxon>
        <taxon>Tracheophyta</taxon>
        <taxon>Spermatophyta</taxon>
        <taxon>Magnoliopsida</taxon>
        <taxon>eudicotyledons</taxon>
        <taxon>Gunneridae</taxon>
        <taxon>Pentapetalae</taxon>
        <taxon>rosids</taxon>
        <taxon>malvids</taxon>
        <taxon>Myrtales</taxon>
        <taxon>Myrtaceae</taxon>
        <taxon>Myrtoideae</taxon>
        <taxon>Eucalypteae</taxon>
        <taxon>Corymbia</taxon>
    </lineage>
</organism>
<dbReference type="InterPro" id="IPR016170">
    <property type="entry name" value="Cytok_DH_C_sf"/>
</dbReference>
<proteinExistence type="inferred from homology"/>
<keyword evidence="3" id="KW-0285">Flavoprotein</keyword>
<dbReference type="GO" id="GO:0009690">
    <property type="term" value="P:cytokinin metabolic process"/>
    <property type="evidence" value="ECO:0007669"/>
    <property type="project" value="InterPro"/>
</dbReference>
<sequence length="416" mass="47637">MKLRITSALLSMARQSNLLTNSLYHNLLSLPIANNLHAGPESICVASADFSLIDREFSTAVLRPSCPESSIPFTISARRCGHSVWGQAMARDGVIMDMSSLGHKWPSTSVLWSRLLGHYANVGSQQLWIDVWEKKLKHNVAPVSRTDYLYLTVGGALFNASSRGETFRDDLQISNVYEMDVIAGTGDFLTYSTHENPNLLYSGLGGFGQFGIITRARIALDQAPKRQLMSLVTKHELLYCIEVARYYDKHTQSTVDKVQVKELKLRRQWLWNVSLLWINLFVPKSRIADFNLSVFKNIVLTKNIATGYIFIHPMNKISTWGDRMSAVTPYEDIFYTVEFLHSSEFGDCQEFDLQNKELLRYCEDNGIMVKQYLPDYSTKREWMQHFGPKWRTLQENKALFDPKMLLSPGQRIFNHN</sequence>
<dbReference type="EMBL" id="MU089562">
    <property type="protein sequence ID" value="KAF7851107.1"/>
    <property type="molecule type" value="Genomic_DNA"/>
</dbReference>
<dbReference type="Gene3D" id="3.30.465.10">
    <property type="match status" value="1"/>
</dbReference>
<accession>A0A8T0CU08</accession>
<evidence type="ECO:0000313" key="8">
    <source>
        <dbReference type="Proteomes" id="UP000806378"/>
    </source>
</evidence>
<dbReference type="InterPro" id="IPR050432">
    <property type="entry name" value="FAD-linked_Oxidoreductases_BP"/>
</dbReference>
<evidence type="ECO:0000256" key="4">
    <source>
        <dbReference type="ARBA" id="ARBA00022827"/>
    </source>
</evidence>
<dbReference type="AlphaFoldDB" id="A0A8T0CU08"/>
<dbReference type="Pfam" id="PF09265">
    <property type="entry name" value="Cytokin-bind"/>
    <property type="match status" value="1"/>
</dbReference>
<dbReference type="Gramene" id="rna-gnl|WGS:JABURB|Cocit.L4544.1">
    <property type="protein sequence ID" value="cds-KAF7851107.1"/>
    <property type="gene ID" value="gene-BT93_L4544"/>
</dbReference>
<dbReference type="InterPro" id="IPR016169">
    <property type="entry name" value="FAD-bd_PCMH_sub2"/>
</dbReference>
<reference evidence="7" key="1">
    <citation type="submission" date="2020-05" db="EMBL/GenBank/DDBJ databases">
        <title>WGS assembly of Corymbia citriodora subspecies variegata.</title>
        <authorList>
            <person name="Barry K."/>
            <person name="Hundley H."/>
            <person name="Shu S."/>
            <person name="Jenkins J."/>
            <person name="Grimwood J."/>
            <person name="Baten A."/>
        </authorList>
    </citation>
    <scope>NUCLEOTIDE SEQUENCE</scope>
    <source>
        <strain evidence="7">CV2-018</strain>
    </source>
</reference>
<feature type="domain" description="Cytokinin dehydrogenase 1 FAD/cytokinin binding" evidence="6">
    <location>
        <begin position="256"/>
        <end position="413"/>
    </location>
</feature>
<evidence type="ECO:0000256" key="3">
    <source>
        <dbReference type="ARBA" id="ARBA00022630"/>
    </source>
</evidence>
<dbReference type="InterPro" id="IPR016164">
    <property type="entry name" value="FAD-linked_Oxase-like_C"/>
</dbReference>
<dbReference type="OrthoDB" id="415825at2759"/>
<comment type="similarity">
    <text evidence="2">Belongs to the oxygen-dependent FAD-linked oxidoreductase family.</text>
</comment>
<keyword evidence="4" id="KW-0274">FAD</keyword>
<evidence type="ECO:0000313" key="7">
    <source>
        <dbReference type="EMBL" id="KAF7851107.1"/>
    </source>
</evidence>
<dbReference type="PANTHER" id="PTHR13878">
    <property type="entry name" value="GULONOLACTONE OXIDASE"/>
    <property type="match status" value="1"/>
</dbReference>
<protein>
    <recommendedName>
        <fullName evidence="6">Cytokinin dehydrogenase 1 FAD/cytokinin binding domain-containing protein</fullName>
    </recommendedName>
</protein>
<keyword evidence="5" id="KW-0560">Oxidoreductase</keyword>
<dbReference type="InterPro" id="IPR015345">
    <property type="entry name" value="Cytokinin_DH_FAD/cytokin-bd"/>
</dbReference>
<keyword evidence="8" id="KW-1185">Reference proteome</keyword>
<comment type="caution">
    <text evidence="7">The sequence shown here is derived from an EMBL/GenBank/DDBJ whole genome shotgun (WGS) entry which is preliminary data.</text>
</comment>
<dbReference type="Gene3D" id="3.30.43.10">
    <property type="entry name" value="Uridine Diphospho-n-acetylenolpyruvylglucosamine Reductase, domain 2"/>
    <property type="match status" value="1"/>
</dbReference>
<dbReference type="GO" id="GO:0050660">
    <property type="term" value="F:flavin adenine dinucleotide binding"/>
    <property type="evidence" value="ECO:0007669"/>
    <property type="project" value="InterPro"/>
</dbReference>
<dbReference type="InterPro" id="IPR016167">
    <property type="entry name" value="FAD-bd_PCMH_sub1"/>
</dbReference>
<name>A0A8T0CU08_CORYI</name>
<dbReference type="SUPFAM" id="SSF55103">
    <property type="entry name" value="FAD-linked oxidases, C-terminal domain"/>
    <property type="match status" value="1"/>
</dbReference>
<evidence type="ECO:0000256" key="2">
    <source>
        <dbReference type="ARBA" id="ARBA00005466"/>
    </source>
</evidence>
<evidence type="ECO:0000259" key="6">
    <source>
        <dbReference type="Pfam" id="PF09265"/>
    </source>
</evidence>
<dbReference type="Gene3D" id="3.40.462.10">
    <property type="entry name" value="FAD-linked oxidases, C-terminal domain"/>
    <property type="match status" value="1"/>
</dbReference>